<dbReference type="EMBL" id="QJKJ01007193">
    <property type="protein sequence ID" value="RDX83960.1"/>
    <property type="molecule type" value="Genomic_DNA"/>
</dbReference>
<dbReference type="GO" id="GO:0003676">
    <property type="term" value="F:nucleic acid binding"/>
    <property type="evidence" value="ECO:0007669"/>
    <property type="project" value="InterPro"/>
</dbReference>
<dbReference type="InterPro" id="IPR036397">
    <property type="entry name" value="RNaseH_sf"/>
</dbReference>
<keyword evidence="3" id="KW-1185">Reference proteome</keyword>
<feature type="non-terminal residue" evidence="2">
    <location>
        <position position="349"/>
    </location>
</feature>
<protein>
    <recommendedName>
        <fullName evidence="1">Tf2-1-like SH3-like domain-containing protein</fullName>
    </recommendedName>
</protein>
<dbReference type="Proteomes" id="UP000257109">
    <property type="component" value="Unassembled WGS sequence"/>
</dbReference>
<dbReference type="STRING" id="157652.A0A371G0A5"/>
<gene>
    <name evidence="2" type="ORF">CR513_35065</name>
</gene>
<evidence type="ECO:0000313" key="2">
    <source>
        <dbReference type="EMBL" id="RDX83960.1"/>
    </source>
</evidence>
<dbReference type="Pfam" id="PF24626">
    <property type="entry name" value="SH3_Tf2-1"/>
    <property type="match status" value="1"/>
</dbReference>
<sequence length="349" mass="41484">MSSLLRTQKNMDSILVIVDRLTKSIHFVLINIKYSLEKLTSSWDSLLPLVEFTFNKSYCSSIGMTPNEAFYGRRCKTLLCWFESGENLVLRHEKSYSDKRRRNLKFKETDHVFLKFTLWIRVGTYLKSRKLSSRFISPYQILKRVDEVAYQITLPPIFVNLHNIFHVSHMQKYVFNCSYVIELDDPLRIEDQRVKQLRVDPSSQKNNNFLVPFLQLRKKEENLRRKHLRNKKGNHEEQNHEITTYYLSLSLDETLSDNVKQEKEGIYIHQQKYTNELFKNFKMEDAKPMSTPMYPFVALTKRRTRDNQTQSVRVQESTSQPMTQLTKTIKHNQLGSRANPSTHNYTYTF</sequence>
<organism evidence="2 3">
    <name type="scientific">Mucuna pruriens</name>
    <name type="common">Velvet bean</name>
    <name type="synonym">Dolichos pruriens</name>
    <dbReference type="NCBI Taxonomy" id="157652"/>
    <lineage>
        <taxon>Eukaryota</taxon>
        <taxon>Viridiplantae</taxon>
        <taxon>Streptophyta</taxon>
        <taxon>Embryophyta</taxon>
        <taxon>Tracheophyta</taxon>
        <taxon>Spermatophyta</taxon>
        <taxon>Magnoliopsida</taxon>
        <taxon>eudicotyledons</taxon>
        <taxon>Gunneridae</taxon>
        <taxon>Pentapetalae</taxon>
        <taxon>rosids</taxon>
        <taxon>fabids</taxon>
        <taxon>Fabales</taxon>
        <taxon>Fabaceae</taxon>
        <taxon>Papilionoideae</taxon>
        <taxon>50 kb inversion clade</taxon>
        <taxon>NPAAA clade</taxon>
        <taxon>indigoferoid/millettioid clade</taxon>
        <taxon>Phaseoleae</taxon>
        <taxon>Mucuna</taxon>
    </lineage>
</organism>
<name>A0A371G0A5_MUCPR</name>
<dbReference type="InterPro" id="IPR056924">
    <property type="entry name" value="SH3_Tf2-1"/>
</dbReference>
<dbReference type="OrthoDB" id="1404009at2759"/>
<dbReference type="PANTHER" id="PTHR45835">
    <property type="entry name" value="YALI0A06105P"/>
    <property type="match status" value="1"/>
</dbReference>
<dbReference type="AlphaFoldDB" id="A0A371G0A5"/>
<reference evidence="2" key="1">
    <citation type="submission" date="2018-05" db="EMBL/GenBank/DDBJ databases">
        <title>Draft genome of Mucuna pruriens seed.</title>
        <authorList>
            <person name="Nnadi N.E."/>
            <person name="Vos R."/>
            <person name="Hasami M.H."/>
            <person name="Devisetty U.K."/>
            <person name="Aguiy J.C."/>
        </authorList>
    </citation>
    <scope>NUCLEOTIDE SEQUENCE [LARGE SCALE GENOMIC DNA]</scope>
    <source>
        <strain evidence="2">JCA_2017</strain>
    </source>
</reference>
<feature type="domain" description="Tf2-1-like SH3-like" evidence="1">
    <location>
        <begin position="110"/>
        <end position="174"/>
    </location>
</feature>
<dbReference type="Gene3D" id="3.30.420.10">
    <property type="entry name" value="Ribonuclease H-like superfamily/Ribonuclease H"/>
    <property type="match status" value="1"/>
</dbReference>
<evidence type="ECO:0000259" key="1">
    <source>
        <dbReference type="Pfam" id="PF24626"/>
    </source>
</evidence>
<proteinExistence type="predicted"/>
<comment type="caution">
    <text evidence="2">The sequence shown here is derived from an EMBL/GenBank/DDBJ whole genome shotgun (WGS) entry which is preliminary data.</text>
</comment>
<evidence type="ECO:0000313" key="3">
    <source>
        <dbReference type="Proteomes" id="UP000257109"/>
    </source>
</evidence>
<accession>A0A371G0A5</accession>
<dbReference type="PANTHER" id="PTHR45835:SF99">
    <property type="entry name" value="CHROMO DOMAIN-CONTAINING PROTEIN-RELATED"/>
    <property type="match status" value="1"/>
</dbReference>
<feature type="non-terminal residue" evidence="2">
    <location>
        <position position="1"/>
    </location>
</feature>